<keyword evidence="1 2" id="KW-0129">CBS domain</keyword>
<evidence type="ECO:0000256" key="2">
    <source>
        <dbReference type="PROSITE-ProRule" id="PRU00703"/>
    </source>
</evidence>
<reference evidence="5 6" key="1">
    <citation type="journal article" date="2015" name="Appl. Environ. Microbiol.">
        <title>Aerobic and Anaerobic Thiosulfate Oxidation by a Cold-Adapted, Subglacial Chemoautotroph.</title>
        <authorList>
            <person name="Harrold Z.R."/>
            <person name="Skidmore M.L."/>
            <person name="Hamilton T.L."/>
            <person name="Desch L."/>
            <person name="Amada K."/>
            <person name="van Gelder W."/>
            <person name="Glover K."/>
            <person name="Roden E.E."/>
            <person name="Boyd E.S."/>
        </authorList>
    </citation>
    <scope>NUCLEOTIDE SEQUENCE [LARGE SCALE GENOMIC DNA]</scope>
    <source>
        <strain evidence="5 6">RG</strain>
    </source>
</reference>
<dbReference type="OrthoDB" id="9808528at2"/>
<dbReference type="Pfam" id="PF10335">
    <property type="entry name" value="DUF294_C"/>
    <property type="match status" value="1"/>
</dbReference>
<evidence type="ECO:0000259" key="4">
    <source>
        <dbReference type="PROSITE" id="PS51371"/>
    </source>
</evidence>
<dbReference type="PROSITE" id="PS51371">
    <property type="entry name" value="CBS"/>
    <property type="match status" value="2"/>
</dbReference>
<dbReference type="EMBL" id="LDUG01000025">
    <property type="protein sequence ID" value="KVW95594.1"/>
    <property type="molecule type" value="Genomic_DNA"/>
</dbReference>
<comment type="caution">
    <text evidence="5">The sequence shown here is derived from an EMBL/GenBank/DDBJ whole genome shotgun (WGS) entry which is preliminary data.</text>
</comment>
<dbReference type="Pfam" id="PF00571">
    <property type="entry name" value="CBS"/>
    <property type="match status" value="2"/>
</dbReference>
<evidence type="ECO:0000256" key="1">
    <source>
        <dbReference type="ARBA" id="ARBA00023122"/>
    </source>
</evidence>
<dbReference type="InterPro" id="IPR018821">
    <property type="entry name" value="DUF294_put_nucleoTrafse_sb-bd"/>
</dbReference>
<dbReference type="InterPro" id="IPR051257">
    <property type="entry name" value="Diverse_CBS-Domain"/>
</dbReference>
<gene>
    <name evidence="5" type="ORF">ABW22_10605</name>
</gene>
<dbReference type="PATRIC" id="fig|36861.3.peg.1786"/>
<dbReference type="SMART" id="SM00116">
    <property type="entry name" value="CBS"/>
    <property type="match status" value="2"/>
</dbReference>
<dbReference type="STRING" id="1123392.GCA_000376425_00593"/>
<dbReference type="PANTHER" id="PTHR43080:SF2">
    <property type="entry name" value="CBS DOMAIN-CONTAINING PROTEIN"/>
    <property type="match status" value="1"/>
</dbReference>
<feature type="domain" description="Cyclic nucleotide-binding" evidence="3">
    <location>
        <begin position="24"/>
        <end position="129"/>
    </location>
</feature>
<dbReference type="Pfam" id="PF03445">
    <property type="entry name" value="DUF294"/>
    <property type="match status" value="1"/>
</dbReference>
<dbReference type="InterPro" id="IPR046342">
    <property type="entry name" value="CBS_dom_sf"/>
</dbReference>
<dbReference type="RefSeq" id="WP_059756051.1">
    <property type="nucleotide sequence ID" value="NZ_LDUG01000025.1"/>
</dbReference>
<dbReference type="SUPFAM" id="SSF51206">
    <property type="entry name" value="cAMP-binding domain-like"/>
    <property type="match status" value="1"/>
</dbReference>
<dbReference type="Pfam" id="PF00027">
    <property type="entry name" value="cNMP_binding"/>
    <property type="match status" value="1"/>
</dbReference>
<keyword evidence="5" id="KW-0645">Protease</keyword>
<dbReference type="GO" id="GO:0006508">
    <property type="term" value="P:proteolysis"/>
    <property type="evidence" value="ECO:0007669"/>
    <property type="project" value="UniProtKB-KW"/>
</dbReference>
<feature type="domain" description="CBS" evidence="4">
    <location>
        <begin position="171"/>
        <end position="228"/>
    </location>
</feature>
<dbReference type="Gene3D" id="2.60.120.10">
    <property type="entry name" value="Jelly Rolls"/>
    <property type="match status" value="1"/>
</dbReference>
<dbReference type="InterPro" id="IPR000644">
    <property type="entry name" value="CBS_dom"/>
</dbReference>
<sequence length="629" mass="68455">MTHIIALANSLHRATLDALRRQAPFSAMTENALLWLVRRLSVAYFARDAVLLAPADTPPDVLFIVKQGTVAGATAEGHTVLQLATGEMFPLGALLAGRGAANRYIAATDTFCYLLPAADFHALLAKSPEFNDFCTRRIASLLEESQRAVQSEYALALDDESRFARPLSSLIRRTPLSVLADVPLADALAAMEAARVGSVVVTDAAGQPLGILTLKDVLARVTLAGVPLATPISAVMTPDPATLPADAPVADALVLMARQGIHHIPLVREGRLAGVVSEKDIFALRRLSVEGITSAIARSEDPSRLPALALDIGDLAHSLLAQGMDAENLTAIISSLNDRLTERVIALECEADDALVGLRWCWLALGSEGRMEQTLATDQDNALIFAEANDAQRDALLAFALRVNNRLDTCGFPLCRGDIMASNPKWCLSAADWQQQFTQWIDHGSPEALLHASIFFDFRPLTGDAALALDLRAWLNRAAQKNPRFLHQMAGNALRNRPPLGLVRDFVLSDDNAHPHTIDLKLNGATPFVDAARIFALAAGSPQTNTAKRLRAAAHALHIPDAELADWNRAFHFLQLLRLRHQHEQQRTGITPDNHLDPDTLNPLDRRILKEALRQARKVQARLALDYQL</sequence>
<dbReference type="CDD" id="cd00038">
    <property type="entry name" value="CAP_ED"/>
    <property type="match status" value="1"/>
</dbReference>
<dbReference type="PROSITE" id="PS50042">
    <property type="entry name" value="CNMP_BINDING_3"/>
    <property type="match status" value="1"/>
</dbReference>
<organism evidence="5 6">
    <name type="scientific">Thiobacillus denitrificans</name>
    <dbReference type="NCBI Taxonomy" id="36861"/>
    <lineage>
        <taxon>Bacteria</taxon>
        <taxon>Pseudomonadati</taxon>
        <taxon>Pseudomonadota</taxon>
        <taxon>Betaproteobacteria</taxon>
        <taxon>Nitrosomonadales</taxon>
        <taxon>Thiobacillaceae</taxon>
        <taxon>Thiobacillus</taxon>
    </lineage>
</organism>
<evidence type="ECO:0000313" key="5">
    <source>
        <dbReference type="EMBL" id="KVW95594.1"/>
    </source>
</evidence>
<evidence type="ECO:0000259" key="3">
    <source>
        <dbReference type="PROSITE" id="PS50042"/>
    </source>
</evidence>
<dbReference type="InterPro" id="IPR005105">
    <property type="entry name" value="GlnD_Uridyltrans_N"/>
</dbReference>
<dbReference type="PANTHER" id="PTHR43080">
    <property type="entry name" value="CBS DOMAIN-CONTAINING PROTEIN CBSX3, MITOCHONDRIAL"/>
    <property type="match status" value="1"/>
</dbReference>
<dbReference type="InterPro" id="IPR000595">
    <property type="entry name" value="cNMP-bd_dom"/>
</dbReference>
<dbReference type="InterPro" id="IPR014710">
    <property type="entry name" value="RmlC-like_jellyroll"/>
</dbReference>
<dbReference type="SUPFAM" id="SSF54631">
    <property type="entry name" value="CBS-domain pair"/>
    <property type="match status" value="1"/>
</dbReference>
<dbReference type="InterPro" id="IPR018490">
    <property type="entry name" value="cNMP-bd_dom_sf"/>
</dbReference>
<keyword evidence="6" id="KW-1185">Reference proteome</keyword>
<dbReference type="Gene3D" id="3.10.580.10">
    <property type="entry name" value="CBS-domain"/>
    <property type="match status" value="1"/>
</dbReference>
<dbReference type="Proteomes" id="UP000064243">
    <property type="component" value="Unassembled WGS sequence"/>
</dbReference>
<dbReference type="GO" id="GO:0008233">
    <property type="term" value="F:peptidase activity"/>
    <property type="evidence" value="ECO:0007669"/>
    <property type="project" value="UniProtKB-KW"/>
</dbReference>
<proteinExistence type="predicted"/>
<evidence type="ECO:0000313" key="6">
    <source>
        <dbReference type="Proteomes" id="UP000064243"/>
    </source>
</evidence>
<feature type="domain" description="CBS" evidence="4">
    <location>
        <begin position="236"/>
        <end position="294"/>
    </location>
</feature>
<name>A0A119CVS7_THIDE</name>
<dbReference type="AlphaFoldDB" id="A0A119CVS7"/>
<protein>
    <submittedName>
        <fullName evidence="5">Prohead protease</fullName>
    </submittedName>
</protein>
<keyword evidence="5" id="KW-0378">Hydrolase</keyword>
<dbReference type="CDD" id="cd05401">
    <property type="entry name" value="NT_GlnE_GlnD_like"/>
    <property type="match status" value="1"/>
</dbReference>
<dbReference type="GO" id="GO:0008773">
    <property type="term" value="F:[protein-PII] uridylyltransferase activity"/>
    <property type="evidence" value="ECO:0007669"/>
    <property type="project" value="InterPro"/>
</dbReference>
<accession>A0A119CVS7</accession>